<evidence type="ECO:0000313" key="3">
    <source>
        <dbReference type="Proteomes" id="UP000197138"/>
    </source>
</evidence>
<proteinExistence type="predicted"/>
<organism evidence="2 3">
    <name type="scientific">Punica granatum</name>
    <name type="common">Pomegranate</name>
    <dbReference type="NCBI Taxonomy" id="22663"/>
    <lineage>
        <taxon>Eukaryota</taxon>
        <taxon>Viridiplantae</taxon>
        <taxon>Streptophyta</taxon>
        <taxon>Embryophyta</taxon>
        <taxon>Tracheophyta</taxon>
        <taxon>Spermatophyta</taxon>
        <taxon>Magnoliopsida</taxon>
        <taxon>eudicotyledons</taxon>
        <taxon>Gunneridae</taxon>
        <taxon>Pentapetalae</taxon>
        <taxon>rosids</taxon>
        <taxon>malvids</taxon>
        <taxon>Myrtales</taxon>
        <taxon>Lythraceae</taxon>
        <taxon>Punica</taxon>
    </lineage>
</organism>
<evidence type="ECO:0000256" key="1">
    <source>
        <dbReference type="SAM" id="Coils"/>
    </source>
</evidence>
<comment type="caution">
    <text evidence="2">The sequence shown here is derived from an EMBL/GenBank/DDBJ whole genome shotgun (WGS) entry which is preliminary data.</text>
</comment>
<name>A0A218XDF7_PUNGR</name>
<sequence length="267" mass="30649">MRPDVSLVTLALRGIFGVPYWAPFGASGRLAILLGLCNEEIRCELQYGGEHSIRITWLIDFIQARALNATGESYQRDACHEFLLLIFGTMLFPYSSNLIDGALARSSSKWWADTTLSLPDRVLRVREVRRLWSTRIVQELYFPEHPTDEERAFSATATYVMQFHPYGFAPVRQLRIPQMLQIPQANIPDAKSSVQGAMHTELQVIRAERDRLRYELVDIRAELTDHREFQSELAQTHARIVSQDREIARLSAMLDRARARARTISHP</sequence>
<gene>
    <name evidence="2" type="ORF">CDL15_Pgr024886</name>
</gene>
<dbReference type="AlphaFoldDB" id="A0A218XDF7"/>
<feature type="coiled-coil region" evidence="1">
    <location>
        <begin position="202"/>
        <end position="260"/>
    </location>
</feature>
<keyword evidence="1" id="KW-0175">Coiled coil</keyword>
<reference evidence="3" key="1">
    <citation type="journal article" date="2017" name="Plant J.">
        <title>The pomegranate (Punica granatum L.) genome and the genomics of punicalagin biosynthesis.</title>
        <authorList>
            <person name="Qin G."/>
            <person name="Xu C."/>
            <person name="Ming R."/>
            <person name="Tang H."/>
            <person name="Guyot R."/>
            <person name="Kramer E.M."/>
            <person name="Hu Y."/>
            <person name="Yi X."/>
            <person name="Qi Y."/>
            <person name="Xu X."/>
            <person name="Gao Z."/>
            <person name="Pan H."/>
            <person name="Jian J."/>
            <person name="Tian Y."/>
            <person name="Yue Z."/>
            <person name="Xu Y."/>
        </authorList>
    </citation>
    <scope>NUCLEOTIDE SEQUENCE [LARGE SCALE GENOMIC DNA]</scope>
    <source>
        <strain evidence="3">cv. Dabenzi</strain>
    </source>
</reference>
<evidence type="ECO:0000313" key="2">
    <source>
        <dbReference type="EMBL" id="OWM82736.1"/>
    </source>
</evidence>
<accession>A0A218XDF7</accession>
<dbReference type="EMBL" id="MTKT01001966">
    <property type="protein sequence ID" value="OWM82736.1"/>
    <property type="molecule type" value="Genomic_DNA"/>
</dbReference>
<protein>
    <submittedName>
        <fullName evidence="2">Uncharacterized protein</fullName>
    </submittedName>
</protein>
<dbReference type="Proteomes" id="UP000197138">
    <property type="component" value="Unassembled WGS sequence"/>
</dbReference>